<evidence type="ECO:0000256" key="3">
    <source>
        <dbReference type="ARBA" id="ARBA00022679"/>
    </source>
</evidence>
<name>A0A514DAS4_9VIRU</name>
<accession>A0A514DAS4</accession>
<feature type="binding site" evidence="9">
    <location>
        <position position="368"/>
    </location>
    <ligand>
        <name>Mg(2+)</name>
        <dbReference type="ChEBI" id="CHEBI:18420"/>
        <label>2</label>
    </ligand>
</feature>
<dbReference type="EMBL" id="MN035740">
    <property type="protein sequence ID" value="QDH90720.1"/>
    <property type="molecule type" value="Genomic_RNA"/>
</dbReference>
<feature type="domain" description="RdRp catalytic" evidence="10">
    <location>
        <begin position="266"/>
        <end position="399"/>
    </location>
</feature>
<dbReference type="InterPro" id="IPR005093">
    <property type="entry name" value="RNArep_beta"/>
</dbReference>
<keyword evidence="3" id="KW-0808">Transferase</keyword>
<comment type="catalytic activity">
    <reaction evidence="8">
        <text>RNA(n) + a ribonucleoside 5'-triphosphate = RNA(n+1) + diphosphate</text>
        <dbReference type="Rhea" id="RHEA:21248"/>
        <dbReference type="Rhea" id="RHEA-COMP:14527"/>
        <dbReference type="Rhea" id="RHEA-COMP:17342"/>
        <dbReference type="ChEBI" id="CHEBI:33019"/>
        <dbReference type="ChEBI" id="CHEBI:61557"/>
        <dbReference type="ChEBI" id="CHEBI:140395"/>
        <dbReference type="EC" id="2.7.7.48"/>
    </reaction>
</comment>
<keyword evidence="2 11" id="KW-0696">RNA-directed RNA polymerase</keyword>
<sequence length="575" mass="64539">MRTKSKSCYVPNPLISSVLLALGEKGASLNALYSDTSKHREIAEMFTGFYGDGTGLSVDMVDVQDVSLDYFARCLLSKYDALQTGIDTRAVALETWREAEDACARTNRFLIGPQFRQNPIHFAGREVLNEASKICRKILGDFSWDVAYLHCDYGPGASIGVPSTRRALRYKIGCKKPTATGTCEDLINAHLLFNEGFARFVEQKDVSPEWVIGNRVTTVPKSAKTDRVIAIEPLMNMFFQKGIGGLMRSRLKRFGCDLNDQSINRTFALEGSTSDRIATLDLSSASDTISRELVNHLIPSDWYTAMSNVRSAFSELDGETYFLQKFSSMGNGFTFELESLIFLSIIQAIRGLYYPGYKSDRISVYGDDIIVPVDMAPTVKSFLELFGFTINVKKSYTHGSFRESCGMHAFGGRDVTPIYIKSKVDTPERSLWLLNSVRRLAHRSLGTGYGCDKRFQQAWELIFSSLPLSYRKLSIPEGFGDGGILRDFDDVCPRPSRPKGWVEGYYASSSSRKYRSDWPSGDEVLFASLWRLERNKADGKSASGGWPSEENNLRRHKNRFHKVLVPQWGALGPWL</sequence>
<keyword evidence="4" id="KW-0548">Nucleotidyltransferase</keyword>
<gene>
    <name evidence="11" type="ORF">H3BulkLitter171063_000001</name>
</gene>
<reference evidence="11" key="1">
    <citation type="submission" date="2019-05" db="EMBL/GenBank/DDBJ databases">
        <title>Metatranscriptomic reconstruction reveals RNA viruses with the potential to shape carbon cycling in soil.</title>
        <authorList>
            <person name="Starr E.P."/>
            <person name="Nuccio E."/>
            <person name="Pett-Ridge J."/>
            <person name="Banfield J.F."/>
            <person name="Firestone M.K."/>
        </authorList>
    </citation>
    <scope>NUCLEOTIDE SEQUENCE</scope>
    <source>
        <strain evidence="11">H3_Bulk_Litter_17_scaffold_1063</strain>
    </source>
</reference>
<keyword evidence="9" id="KW-0479">Metal-binding</keyword>
<dbReference type="PROSITE" id="PS50522">
    <property type="entry name" value="RDRP_PHAGE"/>
    <property type="match status" value="1"/>
</dbReference>
<evidence type="ECO:0000259" key="10">
    <source>
        <dbReference type="PROSITE" id="PS50522"/>
    </source>
</evidence>
<feature type="binding site" evidence="9">
    <location>
        <position position="367"/>
    </location>
    <ligand>
        <name>Mg(2+)</name>
        <dbReference type="ChEBI" id="CHEBI:18420"/>
        <label>2</label>
    </ligand>
</feature>
<evidence type="ECO:0000256" key="2">
    <source>
        <dbReference type="ARBA" id="ARBA00022484"/>
    </source>
</evidence>
<dbReference type="GO" id="GO:0039694">
    <property type="term" value="P:viral RNA genome replication"/>
    <property type="evidence" value="ECO:0007669"/>
    <property type="project" value="InterPro"/>
</dbReference>
<dbReference type="GO" id="GO:0046872">
    <property type="term" value="F:metal ion binding"/>
    <property type="evidence" value="ECO:0007669"/>
    <property type="project" value="UniProtKB-KW"/>
</dbReference>
<evidence type="ECO:0000256" key="1">
    <source>
        <dbReference type="ARBA" id="ARBA00012494"/>
    </source>
</evidence>
<evidence type="ECO:0000256" key="6">
    <source>
        <dbReference type="ARBA" id="ARBA00022953"/>
    </source>
</evidence>
<evidence type="ECO:0000256" key="4">
    <source>
        <dbReference type="ARBA" id="ARBA00022695"/>
    </source>
</evidence>
<evidence type="ECO:0000256" key="7">
    <source>
        <dbReference type="ARBA" id="ARBA00030248"/>
    </source>
</evidence>
<protein>
    <recommendedName>
        <fullName evidence="1">RNA-directed RNA polymerase</fullName>
        <ecNumber evidence="1">2.7.7.48</ecNumber>
    </recommendedName>
    <alternativeName>
        <fullName evidence="7">RNA replicase beta chain</fullName>
    </alternativeName>
</protein>
<comment type="cofactor">
    <cofactor evidence="9">
        <name>Mg(2+)</name>
        <dbReference type="ChEBI" id="CHEBI:18420"/>
    </cofactor>
    <text evidence="9">Binds 2 Mg(2+) per subunit.</text>
</comment>
<evidence type="ECO:0000256" key="8">
    <source>
        <dbReference type="ARBA" id="ARBA00048744"/>
    </source>
</evidence>
<dbReference type="InterPro" id="IPR007096">
    <property type="entry name" value="RNA-dir_Rpol_cat_phage"/>
</dbReference>
<evidence type="ECO:0000256" key="9">
    <source>
        <dbReference type="PIRSR" id="PIRSR605093-1"/>
    </source>
</evidence>
<organism evidence="11">
    <name type="scientific">Leviviridae sp</name>
    <dbReference type="NCBI Taxonomy" id="2027243"/>
    <lineage>
        <taxon>Viruses</taxon>
        <taxon>Riboviria</taxon>
        <taxon>Orthornavirae</taxon>
        <taxon>Lenarviricota</taxon>
        <taxon>Leviviricetes</taxon>
        <taxon>Norzivirales</taxon>
        <taxon>Fiersviridae</taxon>
    </lineage>
</organism>
<keyword evidence="6" id="KW-0693">Viral RNA replication</keyword>
<dbReference type="GO" id="GO:0000166">
    <property type="term" value="F:nucleotide binding"/>
    <property type="evidence" value="ECO:0007669"/>
    <property type="project" value="UniProtKB-KW"/>
</dbReference>
<evidence type="ECO:0000313" key="11">
    <source>
        <dbReference type="EMBL" id="QDH90720.1"/>
    </source>
</evidence>
<proteinExistence type="predicted"/>
<keyword evidence="9" id="KW-0460">Magnesium</keyword>
<dbReference type="GO" id="GO:0003968">
    <property type="term" value="F:RNA-directed RNA polymerase activity"/>
    <property type="evidence" value="ECO:0007669"/>
    <property type="project" value="UniProtKB-KW"/>
</dbReference>
<dbReference type="SUPFAM" id="SSF56672">
    <property type="entry name" value="DNA/RNA polymerases"/>
    <property type="match status" value="1"/>
</dbReference>
<evidence type="ECO:0000256" key="5">
    <source>
        <dbReference type="ARBA" id="ARBA00022741"/>
    </source>
</evidence>
<feature type="binding site" evidence="9">
    <location>
        <position position="281"/>
    </location>
    <ligand>
        <name>Mg(2+)</name>
        <dbReference type="ChEBI" id="CHEBI:18420"/>
        <label>2</label>
    </ligand>
</feature>
<dbReference type="Pfam" id="PF03431">
    <property type="entry name" value="RNA_replicase_B"/>
    <property type="match status" value="1"/>
</dbReference>
<dbReference type="EC" id="2.7.7.48" evidence="1"/>
<keyword evidence="5" id="KW-0547">Nucleotide-binding</keyword>
<dbReference type="InterPro" id="IPR043502">
    <property type="entry name" value="DNA/RNA_pol_sf"/>
</dbReference>